<organism evidence="2 3">
    <name type="scientific">Salmonirosea aquatica</name>
    <dbReference type="NCBI Taxonomy" id="2654236"/>
    <lineage>
        <taxon>Bacteria</taxon>
        <taxon>Pseudomonadati</taxon>
        <taxon>Bacteroidota</taxon>
        <taxon>Cytophagia</taxon>
        <taxon>Cytophagales</taxon>
        <taxon>Spirosomataceae</taxon>
        <taxon>Salmonirosea</taxon>
    </lineage>
</organism>
<evidence type="ECO:0000256" key="1">
    <source>
        <dbReference type="SAM" id="Phobius"/>
    </source>
</evidence>
<evidence type="ECO:0000313" key="2">
    <source>
        <dbReference type="EMBL" id="MPR32719.1"/>
    </source>
</evidence>
<keyword evidence="1" id="KW-1133">Transmembrane helix</keyword>
<proteinExistence type="predicted"/>
<sequence>MRDLLDSKEVYVLLMLASKFVWLYFSGKYSISFLVEYSSTRMLGIRAQSIAPLVWALLWIGFLFLC</sequence>
<protein>
    <submittedName>
        <fullName evidence="2">Uncharacterized protein</fullName>
    </submittedName>
</protein>
<gene>
    <name evidence="2" type="ORF">GBK04_04960</name>
</gene>
<keyword evidence="3" id="KW-1185">Reference proteome</keyword>
<dbReference type="RefSeq" id="WP_152757399.1">
    <property type="nucleotide sequence ID" value="NZ_WHLY01000002.1"/>
</dbReference>
<reference evidence="2 3" key="1">
    <citation type="submission" date="2019-10" db="EMBL/GenBank/DDBJ databases">
        <title>Draft Genome Sequence of Cytophagaceae sp. SJW1-29.</title>
        <authorList>
            <person name="Choi A."/>
        </authorList>
    </citation>
    <scope>NUCLEOTIDE SEQUENCE [LARGE SCALE GENOMIC DNA]</scope>
    <source>
        <strain evidence="2 3">SJW1-29</strain>
    </source>
</reference>
<dbReference type="Proteomes" id="UP000479293">
    <property type="component" value="Unassembled WGS sequence"/>
</dbReference>
<dbReference type="AlphaFoldDB" id="A0A7C9BNQ2"/>
<evidence type="ECO:0000313" key="3">
    <source>
        <dbReference type="Proteomes" id="UP000479293"/>
    </source>
</evidence>
<feature type="transmembrane region" description="Helical" evidence="1">
    <location>
        <begin position="45"/>
        <end position="65"/>
    </location>
</feature>
<keyword evidence="1" id="KW-0812">Transmembrane</keyword>
<feature type="transmembrane region" description="Helical" evidence="1">
    <location>
        <begin position="9"/>
        <end position="25"/>
    </location>
</feature>
<name>A0A7C9BNQ2_9BACT</name>
<dbReference type="EMBL" id="WHLY01000002">
    <property type="protein sequence ID" value="MPR32719.1"/>
    <property type="molecule type" value="Genomic_DNA"/>
</dbReference>
<keyword evidence="1" id="KW-0472">Membrane</keyword>
<comment type="caution">
    <text evidence="2">The sequence shown here is derived from an EMBL/GenBank/DDBJ whole genome shotgun (WGS) entry which is preliminary data.</text>
</comment>
<accession>A0A7C9BNQ2</accession>